<keyword evidence="1" id="KW-0472">Membrane</keyword>
<name>A0ABW2GHT0_9ACTN</name>
<dbReference type="NCBIfam" id="TIGR04222">
    <property type="entry name" value="near_uncomplex"/>
    <property type="match status" value="1"/>
</dbReference>
<keyword evidence="3" id="KW-1185">Reference proteome</keyword>
<gene>
    <name evidence="2" type="ORF">ACFQLX_09475</name>
</gene>
<dbReference type="Proteomes" id="UP001596413">
    <property type="component" value="Unassembled WGS sequence"/>
</dbReference>
<organism evidence="2 3">
    <name type="scientific">Streptomyces polyrhachis</name>
    <dbReference type="NCBI Taxonomy" id="1282885"/>
    <lineage>
        <taxon>Bacteria</taxon>
        <taxon>Bacillati</taxon>
        <taxon>Actinomycetota</taxon>
        <taxon>Actinomycetes</taxon>
        <taxon>Kitasatosporales</taxon>
        <taxon>Streptomycetaceae</taxon>
        <taxon>Streptomyces</taxon>
    </lineage>
</organism>
<keyword evidence="1" id="KW-1133">Transmembrane helix</keyword>
<keyword evidence="1" id="KW-0812">Transmembrane</keyword>
<evidence type="ECO:0000313" key="2">
    <source>
        <dbReference type="EMBL" id="MFC7218397.1"/>
    </source>
</evidence>
<evidence type="ECO:0000256" key="1">
    <source>
        <dbReference type="SAM" id="Phobius"/>
    </source>
</evidence>
<protein>
    <submittedName>
        <fullName evidence="2">TIGR04222 domain-containing membrane protein</fullName>
    </submittedName>
</protein>
<feature type="transmembrane region" description="Helical" evidence="1">
    <location>
        <begin position="177"/>
        <end position="195"/>
    </location>
</feature>
<evidence type="ECO:0000313" key="3">
    <source>
        <dbReference type="Proteomes" id="UP001596413"/>
    </source>
</evidence>
<accession>A0ABW2GHT0</accession>
<comment type="caution">
    <text evidence="2">The sequence shown here is derived from an EMBL/GenBank/DDBJ whole genome shotgun (WGS) entry which is preliminary data.</text>
</comment>
<proteinExistence type="predicted"/>
<dbReference type="RefSeq" id="WP_386413748.1">
    <property type="nucleotide sequence ID" value="NZ_JBHSZO010000011.1"/>
</dbReference>
<dbReference type="EMBL" id="JBHSZO010000011">
    <property type="protein sequence ID" value="MFC7218397.1"/>
    <property type="molecule type" value="Genomic_DNA"/>
</dbReference>
<reference evidence="3" key="1">
    <citation type="journal article" date="2019" name="Int. J. Syst. Evol. Microbiol.">
        <title>The Global Catalogue of Microorganisms (GCM) 10K type strain sequencing project: providing services to taxonomists for standard genome sequencing and annotation.</title>
        <authorList>
            <consortium name="The Broad Institute Genomics Platform"/>
            <consortium name="The Broad Institute Genome Sequencing Center for Infectious Disease"/>
            <person name="Wu L."/>
            <person name="Ma J."/>
        </authorList>
    </citation>
    <scope>NUCLEOTIDE SEQUENCE [LARGE SCALE GENOMIC DNA]</scope>
    <source>
        <strain evidence="3">CGMCC 1.13681</strain>
    </source>
</reference>
<dbReference type="InterPro" id="IPR026467">
    <property type="entry name" value="Ser/Gly_Cys_C_dom"/>
</dbReference>
<feature type="transmembrane region" description="Helical" evidence="1">
    <location>
        <begin position="152"/>
        <end position="171"/>
    </location>
</feature>
<sequence length="261" mass="27801">MWVMFVFLAWVVAATSCLRLCRTAARVGRLSDPAEAERDSTTQLSLYETAFLAGGPRRVVDLALVRMARERRLLLAHTGWVTVAAPEADDALERAVLTAIGPQGQARIPRVREQAAGSAPVLALGEDLARDGLAVPASLHVQLASGVRQVRLAAPVVAVLWLTAVGVAPPGTSGAPVGGWFVLPLLMIGGCLLIARIEIHPHTRWATVTGQQALARLGIPRRRAAETDPDDSTLLTALAVRGPRALPEPDLRAALENRARD</sequence>